<sequence>MSYQTEAQLEASLIERLVAKGWDPVQLSSEAALWANLRAELGAQNGTTYSEAEFGKIRNHLEKGNVFAKAHALRDRFQITRDDGSSHYVQFMNLEHWCRNRYQVATQIGIQGRRANRYDVTLLVNGLPLCQIELKRRGVELKAAFDQINRYQRDSFAAAGGLFQFVQIFVISNGVNTRYYANNRHQSFKQTFTWSDVENKAMNRLEPFADFFLEKCHLSKMIAKYVVLHESDEALIVLRPYQYYAVEAITEKVKAGRDYGYVWHTTGSGKTLTSFKAAQNLCENPKVEKVLFVVDRADLDYMTTQEFNHFSPGSVDGTDDTKALVKQFTEPGRKLIITTIQKLNTAISREAFSPALQAVKEARIVMIFDECHRSQFGEAHRKIRDFFPRVQMFGFTGTPIFADNAVGRRTTADLFGDRLHTYVITDAIRDENVLRFSVEYMSTTPPVEGLDEAAKAAREKLLASREVMEHPDRVEKVVDWVIANHDRKTRQGQFGAMMCVGSVDGLIKYYDCFEAKRKAGAHDLKVATIFTYAANEEDPEADDLIPDTSFPAGIATAGQIPRRDKLAEYVADYNARYGTNESVMDGGGFYTYYRALAKRVKSRDRKGFTPDQGVDILLVVNMFLTGFDAKTLNTLYVDKNLKFHGLIQAFSRTNRILGQEKSQGNIVCFRDLKERTDEAIAIFADKNARETILVGTYEEQLEKFTTAVQNLLALTPTPDAVDDLADEDAEAEFVKRFRELIRIRNVLASYSEFKPEDLPIAAQIYEDFKSKYLDIAQKTKKTPDPIEPSPLDALDFELELIRRDEINVAYIVALLMTLSASIKEGSVSSAKAKAQRKRIFDLLLSETQLRDKRDLITRFIDEKMPMLGPDEDLHAAFATYWSAERDAAFARFCAEEKLAPVAFGELFGRMIYTGKAPLGDEVVAAMTEVPSILKRRPAVERIIIGMQSLLSTFDEAIGDIEESSIPSID</sequence>
<dbReference type="PANTHER" id="PTHR30195">
    <property type="entry name" value="TYPE I SITE-SPECIFIC DEOXYRIBONUCLEASE PROTEIN SUBUNIT M AND R"/>
    <property type="match status" value="1"/>
</dbReference>
<dbReference type="InterPro" id="IPR055180">
    <property type="entry name" value="HsdR_RecA-like_helicase_dom_2"/>
</dbReference>
<evidence type="ECO:0000313" key="12">
    <source>
        <dbReference type="EMBL" id="NBZ88908.1"/>
    </source>
</evidence>
<keyword evidence="8 10" id="KW-0067">ATP-binding</keyword>
<comment type="subunit">
    <text evidence="10">The type I restriction/modification system is composed of three polypeptides R, M and S.</text>
</comment>
<comment type="caution">
    <text evidence="12">The sequence shown here is derived from an EMBL/GenBank/DDBJ whole genome shotgun (WGS) entry which is preliminary data.</text>
</comment>
<evidence type="ECO:0000256" key="1">
    <source>
        <dbReference type="ARBA" id="ARBA00000851"/>
    </source>
</evidence>
<keyword evidence="9 10" id="KW-0238">DNA-binding</keyword>
<comment type="similarity">
    <text evidence="2 10">Belongs to the HsdR family.</text>
</comment>
<dbReference type="CDD" id="cd18030">
    <property type="entry name" value="DEXHc_RE_I_HsdR"/>
    <property type="match status" value="1"/>
</dbReference>
<keyword evidence="7 10" id="KW-0378">Hydrolase</keyword>
<evidence type="ECO:0000259" key="11">
    <source>
        <dbReference type="PROSITE" id="PS51192"/>
    </source>
</evidence>
<dbReference type="InterPro" id="IPR014001">
    <property type="entry name" value="Helicase_ATP-bd"/>
</dbReference>
<organism evidence="12 13">
    <name type="scientific">Stagnihabitans tardus</name>
    <dbReference type="NCBI Taxonomy" id="2699202"/>
    <lineage>
        <taxon>Bacteria</taxon>
        <taxon>Pseudomonadati</taxon>
        <taxon>Pseudomonadota</taxon>
        <taxon>Alphaproteobacteria</taxon>
        <taxon>Rhodobacterales</taxon>
        <taxon>Paracoccaceae</taxon>
        <taxon>Stagnihabitans</taxon>
    </lineage>
</organism>
<dbReference type="InterPro" id="IPR027417">
    <property type="entry name" value="P-loop_NTPase"/>
</dbReference>
<dbReference type="SMART" id="SM00487">
    <property type="entry name" value="DEXDc"/>
    <property type="match status" value="1"/>
</dbReference>
<dbReference type="GO" id="GO:0009035">
    <property type="term" value="F:type I site-specific deoxyribonuclease activity"/>
    <property type="evidence" value="ECO:0007669"/>
    <property type="project" value="UniProtKB-EC"/>
</dbReference>
<keyword evidence="5 10" id="KW-0680">Restriction system</keyword>
<dbReference type="CDD" id="cd22332">
    <property type="entry name" value="HsdR_N"/>
    <property type="match status" value="1"/>
</dbReference>
<dbReference type="PROSITE" id="PS51192">
    <property type="entry name" value="HELICASE_ATP_BIND_1"/>
    <property type="match status" value="1"/>
</dbReference>
<feature type="domain" description="Helicase ATP-binding" evidence="11">
    <location>
        <begin position="251"/>
        <end position="417"/>
    </location>
</feature>
<dbReference type="RefSeq" id="WP_168775717.1">
    <property type="nucleotide sequence ID" value="NZ_JAABNR010000014.1"/>
</dbReference>
<evidence type="ECO:0000256" key="8">
    <source>
        <dbReference type="ARBA" id="ARBA00022840"/>
    </source>
</evidence>
<evidence type="ECO:0000256" key="7">
    <source>
        <dbReference type="ARBA" id="ARBA00022801"/>
    </source>
</evidence>
<name>A0AAE5BX41_9RHOB</name>
<protein>
    <recommendedName>
        <fullName evidence="10">Type I restriction enzyme endonuclease subunit</fullName>
        <shortName evidence="10">R protein</shortName>
        <ecNumber evidence="10">3.1.21.3</ecNumber>
    </recommendedName>
</protein>
<dbReference type="InterPro" id="IPR004473">
    <property type="entry name" value="Restrct_endonuc_typeI_HsdR"/>
</dbReference>
<evidence type="ECO:0000256" key="3">
    <source>
        <dbReference type="ARBA" id="ARBA00022722"/>
    </source>
</evidence>
<reference evidence="12" key="1">
    <citation type="submission" date="2020-01" db="EMBL/GenBank/DDBJ databases">
        <authorList>
            <person name="Chen W.-M."/>
        </authorList>
    </citation>
    <scope>NUCLEOTIDE SEQUENCE</scope>
    <source>
        <strain evidence="12">CYK-10</strain>
    </source>
</reference>
<dbReference type="Pfam" id="PF04313">
    <property type="entry name" value="HSDR_N"/>
    <property type="match status" value="1"/>
</dbReference>
<gene>
    <name evidence="12" type="ORF">GV832_15045</name>
</gene>
<dbReference type="AlphaFoldDB" id="A0AAE5BX41"/>
<evidence type="ECO:0000256" key="2">
    <source>
        <dbReference type="ARBA" id="ARBA00008598"/>
    </source>
</evidence>
<dbReference type="Pfam" id="PF22679">
    <property type="entry name" value="T1R_D3-like"/>
    <property type="match status" value="1"/>
</dbReference>
<evidence type="ECO:0000256" key="10">
    <source>
        <dbReference type="RuleBase" id="RU364115"/>
    </source>
</evidence>
<dbReference type="InterPro" id="IPR022625">
    <property type="entry name" value="TypeI_RM_Rsu_C"/>
</dbReference>
<dbReference type="Pfam" id="PF12008">
    <property type="entry name" value="EcoR124_C"/>
    <property type="match status" value="1"/>
</dbReference>
<dbReference type="PANTHER" id="PTHR30195:SF16">
    <property type="entry name" value="TYPE I RESTRICTION ENZYME ENDONUCLEASE SUBUNIT"/>
    <property type="match status" value="1"/>
</dbReference>
<dbReference type="EC" id="3.1.21.3" evidence="10"/>
<keyword evidence="3" id="KW-0540">Nuclease</keyword>
<dbReference type="Gene3D" id="3.90.1570.50">
    <property type="match status" value="1"/>
</dbReference>
<accession>A0AAE5BX41</accession>
<dbReference type="Gene3D" id="3.40.50.300">
    <property type="entry name" value="P-loop containing nucleotide triphosphate hydrolases"/>
    <property type="match status" value="2"/>
</dbReference>
<evidence type="ECO:0000256" key="6">
    <source>
        <dbReference type="ARBA" id="ARBA00022759"/>
    </source>
</evidence>
<dbReference type="InterPro" id="IPR007409">
    <property type="entry name" value="Restrct_endonuc_type1_HsdR_N"/>
</dbReference>
<dbReference type="Gene3D" id="1.20.58.910">
    <property type="match status" value="1"/>
</dbReference>
<dbReference type="Pfam" id="PF18766">
    <property type="entry name" value="SWI2_SNF2"/>
    <property type="match status" value="1"/>
</dbReference>
<dbReference type="EMBL" id="JAABNR010000014">
    <property type="protein sequence ID" value="NBZ88908.1"/>
    <property type="molecule type" value="Genomic_DNA"/>
</dbReference>
<dbReference type="InterPro" id="IPR040980">
    <property type="entry name" value="SWI2_SNF2"/>
</dbReference>
<keyword evidence="4 10" id="KW-0547">Nucleotide-binding</keyword>
<dbReference type="GO" id="GO:0005524">
    <property type="term" value="F:ATP binding"/>
    <property type="evidence" value="ECO:0007669"/>
    <property type="project" value="UniProtKB-KW"/>
</dbReference>
<dbReference type="CDD" id="cd18800">
    <property type="entry name" value="SF2_C_EcoR124I-like"/>
    <property type="match status" value="1"/>
</dbReference>
<evidence type="ECO:0000313" key="13">
    <source>
        <dbReference type="Proteomes" id="UP001193501"/>
    </source>
</evidence>
<comment type="catalytic activity">
    <reaction evidence="1 10">
        <text>Endonucleolytic cleavage of DNA to give random double-stranded fragments with terminal 5'-phosphates, ATP is simultaneously hydrolyzed.</text>
        <dbReference type="EC" id="3.1.21.3"/>
    </reaction>
</comment>
<dbReference type="GO" id="GO:0003677">
    <property type="term" value="F:DNA binding"/>
    <property type="evidence" value="ECO:0007669"/>
    <property type="project" value="UniProtKB-KW"/>
</dbReference>
<dbReference type="InterPro" id="IPR051268">
    <property type="entry name" value="Type-I_R_enzyme_R_subunit"/>
</dbReference>
<proteinExistence type="inferred from homology"/>
<evidence type="ECO:0000256" key="5">
    <source>
        <dbReference type="ARBA" id="ARBA00022747"/>
    </source>
</evidence>
<keyword evidence="13" id="KW-1185">Reference proteome</keyword>
<dbReference type="SUPFAM" id="SSF52540">
    <property type="entry name" value="P-loop containing nucleoside triphosphate hydrolases"/>
    <property type="match status" value="2"/>
</dbReference>
<evidence type="ECO:0000256" key="4">
    <source>
        <dbReference type="ARBA" id="ARBA00022741"/>
    </source>
</evidence>
<dbReference type="GO" id="GO:0009307">
    <property type="term" value="P:DNA restriction-modification system"/>
    <property type="evidence" value="ECO:0007669"/>
    <property type="project" value="UniProtKB-KW"/>
</dbReference>
<evidence type="ECO:0000256" key="9">
    <source>
        <dbReference type="ARBA" id="ARBA00023125"/>
    </source>
</evidence>
<comment type="function">
    <text evidence="10">Subunit R is required for both nuclease and ATPase activities, but not for modification.</text>
</comment>
<dbReference type="NCBIfam" id="TIGR00348">
    <property type="entry name" value="hsdR"/>
    <property type="match status" value="1"/>
</dbReference>
<dbReference type="Proteomes" id="UP001193501">
    <property type="component" value="Unassembled WGS sequence"/>
</dbReference>
<keyword evidence="6" id="KW-0255">Endonuclease</keyword>